<evidence type="ECO:0000313" key="2">
    <source>
        <dbReference type="Proteomes" id="UP000199170"/>
    </source>
</evidence>
<evidence type="ECO:0000313" key="1">
    <source>
        <dbReference type="EMBL" id="SDX86993.1"/>
    </source>
</evidence>
<dbReference type="STRING" id="660517.SAMN04487946_103211"/>
<name>A0A1H3F7J6_9EURY</name>
<dbReference type="Proteomes" id="UP000199170">
    <property type="component" value="Unassembled WGS sequence"/>
</dbReference>
<protein>
    <submittedName>
        <fullName evidence="1">Uncharacterized protein</fullName>
    </submittedName>
</protein>
<sequence>MSMAPGESTVNRRALLSTTASAAALSMTALAGCTGAVRRELSDDVEMDVATMVFHPASEPWFADGLSASSESTHHAALFTEKPPDVSEVFTDHYPTNERTFDNKLRNADYGSHFILVYEVRMPRADAAQVAPTILYGDLGWTGWRTVMAPMVRATRDASELDLPPETEDVIATTVIRYSADATPRRVRVPVYDEETGEVLAERMVRSES</sequence>
<gene>
    <name evidence="1" type="ORF">SAMN04487946_103211</name>
</gene>
<proteinExistence type="predicted"/>
<dbReference type="EMBL" id="FNPB01000003">
    <property type="protein sequence ID" value="SDX86993.1"/>
    <property type="molecule type" value="Genomic_DNA"/>
</dbReference>
<dbReference type="PROSITE" id="PS51318">
    <property type="entry name" value="TAT"/>
    <property type="match status" value="1"/>
</dbReference>
<dbReference type="InterPro" id="IPR006311">
    <property type="entry name" value="TAT_signal"/>
</dbReference>
<keyword evidence="2" id="KW-1185">Reference proteome</keyword>
<dbReference type="AlphaFoldDB" id="A0A1H3F7J6"/>
<reference evidence="2" key="1">
    <citation type="submission" date="2016-10" db="EMBL/GenBank/DDBJ databases">
        <authorList>
            <person name="Varghese N."/>
            <person name="Submissions S."/>
        </authorList>
    </citation>
    <scope>NUCLEOTIDE SEQUENCE [LARGE SCALE GENOMIC DNA]</scope>
    <source>
        <strain evidence="2">CGMCC 1.10118</strain>
    </source>
</reference>
<accession>A0A1H3F7J6</accession>
<organism evidence="1 2">
    <name type="scientific">Halobellus clavatus</name>
    <dbReference type="NCBI Taxonomy" id="660517"/>
    <lineage>
        <taxon>Archaea</taxon>
        <taxon>Methanobacteriati</taxon>
        <taxon>Methanobacteriota</taxon>
        <taxon>Stenosarchaea group</taxon>
        <taxon>Halobacteria</taxon>
        <taxon>Halobacteriales</taxon>
        <taxon>Haloferacaceae</taxon>
        <taxon>Halobellus</taxon>
    </lineage>
</organism>